<name>A0A3L8Q7I9_CHLGU</name>
<evidence type="ECO:0000313" key="3">
    <source>
        <dbReference type="Proteomes" id="UP000276834"/>
    </source>
</evidence>
<feature type="compositionally biased region" description="Polar residues" evidence="1">
    <location>
        <begin position="592"/>
        <end position="601"/>
    </location>
</feature>
<feature type="region of interest" description="Disordered" evidence="1">
    <location>
        <begin position="574"/>
        <end position="622"/>
    </location>
</feature>
<sequence>GALGPGPLPAAAARRLRGLAPDARASAERAPRAGGGGKKESVGHAPGTGNGDRERGPGTGQAQQTENRDGNAGTGTYREKGSGAVHNNLGAGMVLDKAGKAQNHRRRCGWEGSSRVAPVQPPPTAAARSAAPRPRAAGRRPGGGSTLPAGPACRDMRPRGTAAAPQHLPRRAPGIPPRPQPHARANGQSPLRPPRQPRLLIGWLGAVPAMLCGERGPPCPCPRGALGSSRSVPEAGKSLQRLILEWQIPTLAPAHSTECHVQLFPGHLQVPIPDRPFRGDIPTGSTLSLPWPSLRPFPLLLSLFPGMRSQIPPASHKVPPDPPFLQAEPLPSSLSPSWGSKPLPALFPSWGSKPFPAPSGSRDQPEEEAEVLEQGLGVSSCSSSAGCVHAWPGHEQLEFCVGSSGGVEGWKESFAPQQVIAPRCDSDVVTSLLPRGSEGRWFLLCPTFDSALPVAPETVKVGQEQTGCFMSPVAQLHPLAHPKGDKPFWPPLGTGRNAQAAWVTSPPEIHLAHWNAVGVLGFPKPLCFSKGSCTLDPPDGERPERGTRLALSSGRGALLCPCVQVWVSRVRASRAGWRGRREQGPGAGHSRATGTEGTQENRLCPARLTSGTDIAPAGAHLS</sequence>
<dbReference type="AlphaFoldDB" id="A0A3L8Q7I9"/>
<feature type="non-terminal residue" evidence="2">
    <location>
        <position position="622"/>
    </location>
</feature>
<feature type="compositionally biased region" description="Low complexity" evidence="1">
    <location>
        <begin position="9"/>
        <end position="24"/>
    </location>
</feature>
<feature type="region of interest" description="Disordered" evidence="1">
    <location>
        <begin position="312"/>
        <end position="331"/>
    </location>
</feature>
<proteinExistence type="predicted"/>
<feature type="region of interest" description="Disordered" evidence="1">
    <location>
        <begin position="1"/>
        <end position="196"/>
    </location>
</feature>
<evidence type="ECO:0000313" key="2">
    <source>
        <dbReference type="EMBL" id="RLV63189.1"/>
    </source>
</evidence>
<keyword evidence="3" id="KW-1185">Reference proteome</keyword>
<dbReference type="Proteomes" id="UP000276834">
    <property type="component" value="Unassembled WGS sequence"/>
</dbReference>
<organism evidence="2 3">
    <name type="scientific">Chloebia gouldiae</name>
    <name type="common">Gouldian finch</name>
    <name type="synonym">Erythrura gouldiae</name>
    <dbReference type="NCBI Taxonomy" id="44316"/>
    <lineage>
        <taxon>Eukaryota</taxon>
        <taxon>Metazoa</taxon>
        <taxon>Chordata</taxon>
        <taxon>Craniata</taxon>
        <taxon>Vertebrata</taxon>
        <taxon>Euteleostomi</taxon>
        <taxon>Archelosauria</taxon>
        <taxon>Archosauria</taxon>
        <taxon>Dinosauria</taxon>
        <taxon>Saurischia</taxon>
        <taxon>Theropoda</taxon>
        <taxon>Coelurosauria</taxon>
        <taxon>Aves</taxon>
        <taxon>Neognathae</taxon>
        <taxon>Neoaves</taxon>
        <taxon>Telluraves</taxon>
        <taxon>Australaves</taxon>
        <taxon>Passeriformes</taxon>
        <taxon>Passeroidea</taxon>
        <taxon>Passeridae</taxon>
        <taxon>Chloebia</taxon>
    </lineage>
</organism>
<gene>
    <name evidence="2" type="ORF">DV515_00018525</name>
</gene>
<feature type="non-terminal residue" evidence="2">
    <location>
        <position position="1"/>
    </location>
</feature>
<feature type="compositionally biased region" description="Low complexity" evidence="1">
    <location>
        <begin position="125"/>
        <end position="135"/>
    </location>
</feature>
<feature type="compositionally biased region" description="Basic and acidic residues" evidence="1">
    <location>
        <begin position="25"/>
        <end position="42"/>
    </location>
</feature>
<reference evidence="2 3" key="1">
    <citation type="journal article" date="2018" name="Proc. R. Soc. B">
        <title>A non-coding region near Follistatin controls head colour polymorphism in the Gouldian finch.</title>
        <authorList>
            <person name="Toomey M.B."/>
            <person name="Marques C.I."/>
            <person name="Andrade P."/>
            <person name="Araujo P.M."/>
            <person name="Sabatino S."/>
            <person name="Gazda M.A."/>
            <person name="Afonso S."/>
            <person name="Lopes R.J."/>
            <person name="Corbo J.C."/>
            <person name="Carneiro M."/>
        </authorList>
    </citation>
    <scope>NUCLEOTIDE SEQUENCE [LARGE SCALE GENOMIC DNA]</scope>
    <source>
        <strain evidence="2">Red01</strain>
        <tissue evidence="2">Muscle</tissue>
    </source>
</reference>
<accession>A0A3L8Q7I9</accession>
<protein>
    <submittedName>
        <fullName evidence="2">Uncharacterized protein</fullName>
    </submittedName>
</protein>
<dbReference type="EMBL" id="QUSF01003546">
    <property type="protein sequence ID" value="RLV63189.1"/>
    <property type="molecule type" value="Genomic_DNA"/>
</dbReference>
<evidence type="ECO:0000256" key="1">
    <source>
        <dbReference type="SAM" id="MobiDB-lite"/>
    </source>
</evidence>
<comment type="caution">
    <text evidence="2">The sequence shown here is derived from an EMBL/GenBank/DDBJ whole genome shotgun (WGS) entry which is preliminary data.</text>
</comment>